<feature type="domain" description="CCHC-type" evidence="2">
    <location>
        <begin position="58"/>
        <end position="73"/>
    </location>
</feature>
<reference evidence="3 4" key="1">
    <citation type="journal article" date="2015" name="Genome Biol. Evol.">
        <title>Phylogenomic analyses indicate that early fungi evolved digesting cell walls of algal ancestors of land plants.</title>
        <authorList>
            <person name="Chang Y."/>
            <person name="Wang S."/>
            <person name="Sekimoto S."/>
            <person name="Aerts A.L."/>
            <person name="Choi C."/>
            <person name="Clum A."/>
            <person name="LaButti K.M."/>
            <person name="Lindquist E.A."/>
            <person name="Yee Ngan C."/>
            <person name="Ohm R.A."/>
            <person name="Salamov A.A."/>
            <person name="Grigoriev I.V."/>
            <person name="Spatafora J.W."/>
            <person name="Berbee M.L."/>
        </authorList>
    </citation>
    <scope>NUCLEOTIDE SEQUENCE [LARGE SCALE GENOMIC DNA]</scope>
    <source>
        <strain evidence="3 4">NRRL 28638</strain>
    </source>
</reference>
<dbReference type="EMBL" id="KQ965070">
    <property type="protein sequence ID" value="KXN64912.1"/>
    <property type="molecule type" value="Genomic_DNA"/>
</dbReference>
<dbReference type="Pfam" id="PF00098">
    <property type="entry name" value="zf-CCHC"/>
    <property type="match status" value="1"/>
</dbReference>
<dbReference type="InterPro" id="IPR001878">
    <property type="entry name" value="Znf_CCHC"/>
</dbReference>
<evidence type="ECO:0000256" key="1">
    <source>
        <dbReference type="PROSITE-ProRule" id="PRU00047"/>
    </source>
</evidence>
<protein>
    <recommendedName>
        <fullName evidence="2">CCHC-type domain-containing protein</fullName>
    </recommendedName>
</protein>
<keyword evidence="1" id="KW-0863">Zinc-finger</keyword>
<dbReference type="AlphaFoldDB" id="A0A137NQ87"/>
<keyword evidence="1" id="KW-0479">Metal-binding</keyword>
<dbReference type="SMART" id="SM00343">
    <property type="entry name" value="ZnF_C2HC"/>
    <property type="match status" value="1"/>
</dbReference>
<organism evidence="3 4">
    <name type="scientific">Conidiobolus coronatus (strain ATCC 28846 / CBS 209.66 / NRRL 28638)</name>
    <name type="common">Delacroixia coronata</name>
    <dbReference type="NCBI Taxonomy" id="796925"/>
    <lineage>
        <taxon>Eukaryota</taxon>
        <taxon>Fungi</taxon>
        <taxon>Fungi incertae sedis</taxon>
        <taxon>Zoopagomycota</taxon>
        <taxon>Entomophthoromycotina</taxon>
        <taxon>Entomophthoromycetes</taxon>
        <taxon>Entomophthorales</taxon>
        <taxon>Ancylistaceae</taxon>
        <taxon>Conidiobolus</taxon>
    </lineage>
</organism>
<name>A0A137NQ87_CONC2</name>
<dbReference type="Pfam" id="PF13650">
    <property type="entry name" value="Asp_protease_2"/>
    <property type="match status" value="1"/>
</dbReference>
<dbReference type="InterPro" id="IPR021109">
    <property type="entry name" value="Peptidase_aspartic_dom_sf"/>
</dbReference>
<dbReference type="OrthoDB" id="10644371at2759"/>
<keyword evidence="1" id="KW-0862">Zinc</keyword>
<dbReference type="GO" id="GO:0003676">
    <property type="term" value="F:nucleic acid binding"/>
    <property type="evidence" value="ECO:0007669"/>
    <property type="project" value="InterPro"/>
</dbReference>
<dbReference type="SUPFAM" id="SSF57756">
    <property type="entry name" value="Retrovirus zinc finger-like domains"/>
    <property type="match status" value="1"/>
</dbReference>
<accession>A0A137NQ87</accession>
<sequence>MNYNCKLDSLNVLRRTHIYVAQEQKLVNRESNLNKDYSYVKKLPHQSRNILAKEFKLCFNCYSKGHTARDCTEAQGKEVDIGYAGVVISQATFKRLSLKEDFEDLMKINAANNSNLLNRKVSIGIDIEVAGLIVNLPAVVLNGEGYDVLLGINYWKAV</sequence>
<gene>
    <name evidence="3" type="ORF">CONCODRAFT_13698</name>
</gene>
<dbReference type="Gene3D" id="2.40.70.10">
    <property type="entry name" value="Acid Proteases"/>
    <property type="match status" value="1"/>
</dbReference>
<proteinExistence type="predicted"/>
<evidence type="ECO:0000313" key="3">
    <source>
        <dbReference type="EMBL" id="KXN64912.1"/>
    </source>
</evidence>
<evidence type="ECO:0000313" key="4">
    <source>
        <dbReference type="Proteomes" id="UP000070444"/>
    </source>
</evidence>
<dbReference type="InterPro" id="IPR036875">
    <property type="entry name" value="Znf_CCHC_sf"/>
</dbReference>
<dbReference type="PROSITE" id="PS50158">
    <property type="entry name" value="ZF_CCHC"/>
    <property type="match status" value="1"/>
</dbReference>
<dbReference type="GO" id="GO:0008270">
    <property type="term" value="F:zinc ion binding"/>
    <property type="evidence" value="ECO:0007669"/>
    <property type="project" value="UniProtKB-KW"/>
</dbReference>
<dbReference type="Gene3D" id="4.10.60.10">
    <property type="entry name" value="Zinc finger, CCHC-type"/>
    <property type="match status" value="1"/>
</dbReference>
<dbReference type="Proteomes" id="UP000070444">
    <property type="component" value="Unassembled WGS sequence"/>
</dbReference>
<keyword evidence="4" id="KW-1185">Reference proteome</keyword>
<evidence type="ECO:0000259" key="2">
    <source>
        <dbReference type="PROSITE" id="PS50158"/>
    </source>
</evidence>